<reference evidence="2 3" key="1">
    <citation type="submission" date="2024-02" db="EMBL/GenBank/DDBJ databases">
        <title>Discinaceae phylogenomics.</title>
        <authorList>
            <person name="Dirks A.C."/>
            <person name="James T.Y."/>
        </authorList>
    </citation>
    <scope>NUCLEOTIDE SEQUENCE [LARGE SCALE GENOMIC DNA]</scope>
    <source>
        <strain evidence="2 3">ACD0624</strain>
    </source>
</reference>
<evidence type="ECO:0000313" key="3">
    <source>
        <dbReference type="Proteomes" id="UP001447188"/>
    </source>
</evidence>
<protein>
    <submittedName>
        <fullName evidence="2">Uncharacterized protein</fullName>
    </submittedName>
</protein>
<feature type="compositionally biased region" description="Basic residues" evidence="1">
    <location>
        <begin position="300"/>
        <end position="312"/>
    </location>
</feature>
<name>A0ABR3GFY2_9PEZI</name>
<dbReference type="Proteomes" id="UP001447188">
    <property type="component" value="Unassembled WGS sequence"/>
</dbReference>
<comment type="caution">
    <text evidence="2">The sequence shown here is derived from an EMBL/GenBank/DDBJ whole genome shotgun (WGS) entry which is preliminary data.</text>
</comment>
<feature type="region of interest" description="Disordered" evidence="1">
    <location>
        <begin position="292"/>
        <end position="335"/>
    </location>
</feature>
<dbReference type="EMBL" id="JBBBZM010000084">
    <property type="protein sequence ID" value="KAL0634815.1"/>
    <property type="molecule type" value="Genomic_DNA"/>
</dbReference>
<sequence length="477" mass="53454">MDPTHRFEEPPPDICLMDPNDVYRLLHIPTTAIPALTTIIHTIYTTSHFPPHCFAELPTTDVQSATSTLEPHIHELCPDLLTRAPWFAEWALWCEHTTPIPPPSTSMSTEPADEIYALLRVSDRMRTNILNCTGEVYKAAGFPDVRFGRIAKEMVDGVVVELEGRLREVYPDMRRCKDWFPRWALWRRHKTRVRSGVLGNPRLQDIQEELGLQANQKLWEKIRHTATTLLDAADILLLQATDYDVQQKKRELANHLEQLYPKVFGATPGRSRDFELQKTTSYAILTSAMDMAKRSMQRQQPKKPSTRGKRKANTPPPSTREKRVLRPHPAATTAIPSPTVEPVIRVEPPAAKAIPAALPARSEPANPVGPASRGATPPAPCTTSNNLVIIFSTEPDILALYSPMSWDEMVPSGGVAPSLNQVHDNLVEDGLDVERDEYTLYDPEGAPVRSDRCLNYLLGRCLKQGVAEAEWKVVIDG</sequence>
<organism evidence="2 3">
    <name type="scientific">Discina gigas</name>
    <dbReference type="NCBI Taxonomy" id="1032678"/>
    <lineage>
        <taxon>Eukaryota</taxon>
        <taxon>Fungi</taxon>
        <taxon>Dikarya</taxon>
        <taxon>Ascomycota</taxon>
        <taxon>Pezizomycotina</taxon>
        <taxon>Pezizomycetes</taxon>
        <taxon>Pezizales</taxon>
        <taxon>Discinaceae</taxon>
        <taxon>Discina</taxon>
    </lineage>
</organism>
<evidence type="ECO:0000313" key="2">
    <source>
        <dbReference type="EMBL" id="KAL0634815.1"/>
    </source>
</evidence>
<accession>A0ABR3GFY2</accession>
<gene>
    <name evidence="2" type="ORF">Q9L58_006248</name>
</gene>
<feature type="region of interest" description="Disordered" evidence="1">
    <location>
        <begin position="359"/>
        <end position="379"/>
    </location>
</feature>
<proteinExistence type="predicted"/>
<keyword evidence="3" id="KW-1185">Reference proteome</keyword>
<evidence type="ECO:0000256" key="1">
    <source>
        <dbReference type="SAM" id="MobiDB-lite"/>
    </source>
</evidence>